<keyword evidence="4" id="KW-1185">Reference proteome</keyword>
<feature type="region of interest" description="Disordered" evidence="1">
    <location>
        <begin position="1"/>
        <end position="26"/>
    </location>
</feature>
<evidence type="ECO:0000313" key="3">
    <source>
        <dbReference type="EMBL" id="RYR03781.1"/>
    </source>
</evidence>
<dbReference type="Pfam" id="PF20167">
    <property type="entry name" value="Transposase_32"/>
    <property type="match status" value="1"/>
</dbReference>
<accession>A0A444YPI0</accession>
<feature type="region of interest" description="Disordered" evidence="1">
    <location>
        <begin position="244"/>
        <end position="279"/>
    </location>
</feature>
<sequence length="372" mass="42205">MGRKGKEKANPLACPPPPVPPSDHPNIFINSEAQEKYKKLEKCAFHYERKLNLPEKYAGAILNRINFYQWEFVKFDPVEVNEHQVKEFYANFLKRDAQTIFLRGVTLDTSDTALEALLGILHIPPARDAYTQIMKDVSLGKISLDVVLEKIDQPEARWEYSKGDNAVPLSIACNDLNPEARIWQQIIADYILPSMHATHIRIRVAVLLCAILEGKRISVLPLIRESMMKTSVYISKQPFLPYGDYDGPPQKKRKTSEPSSATAEPSAPPTAPVPTPRPQTPYELCRDILQAVHRYERCNARRFQWIVAKFEGRYPGPPPLDTPEPEAEEHASKEPATDAGQVVVHPDWRLEKPTVEEVVVVEVVAEECRVEQ</sequence>
<protein>
    <recommendedName>
        <fullName evidence="2">Putative plant transposon protein domain-containing protein</fullName>
    </recommendedName>
</protein>
<name>A0A444YPI0_ARAHY</name>
<gene>
    <name evidence="3" type="ORF">Ahy_B06g083090</name>
</gene>
<dbReference type="EMBL" id="SDMP01000016">
    <property type="protein sequence ID" value="RYR03781.1"/>
    <property type="molecule type" value="Genomic_DNA"/>
</dbReference>
<reference evidence="3 4" key="1">
    <citation type="submission" date="2019-01" db="EMBL/GenBank/DDBJ databases">
        <title>Sequencing of cultivated peanut Arachis hypogaea provides insights into genome evolution and oil improvement.</title>
        <authorList>
            <person name="Chen X."/>
        </authorList>
    </citation>
    <scope>NUCLEOTIDE SEQUENCE [LARGE SCALE GENOMIC DNA]</scope>
    <source>
        <strain evidence="4">cv. Fuhuasheng</strain>
        <tissue evidence="3">Leaves</tissue>
    </source>
</reference>
<comment type="caution">
    <text evidence="3">The sequence shown here is derived from an EMBL/GenBank/DDBJ whole genome shotgun (WGS) entry which is preliminary data.</text>
</comment>
<evidence type="ECO:0000313" key="4">
    <source>
        <dbReference type="Proteomes" id="UP000289738"/>
    </source>
</evidence>
<feature type="domain" description="Putative plant transposon protein" evidence="2">
    <location>
        <begin position="68"/>
        <end position="231"/>
    </location>
</feature>
<feature type="region of interest" description="Disordered" evidence="1">
    <location>
        <begin position="314"/>
        <end position="344"/>
    </location>
</feature>
<evidence type="ECO:0000259" key="2">
    <source>
        <dbReference type="Pfam" id="PF20167"/>
    </source>
</evidence>
<feature type="compositionally biased region" description="Pro residues" evidence="1">
    <location>
        <begin position="13"/>
        <end position="23"/>
    </location>
</feature>
<dbReference type="InterPro" id="IPR046796">
    <property type="entry name" value="Transposase_32_dom"/>
</dbReference>
<dbReference type="Proteomes" id="UP000289738">
    <property type="component" value="Chromosome B06"/>
</dbReference>
<evidence type="ECO:0000256" key="1">
    <source>
        <dbReference type="SAM" id="MobiDB-lite"/>
    </source>
</evidence>
<organism evidence="3 4">
    <name type="scientific">Arachis hypogaea</name>
    <name type="common">Peanut</name>
    <dbReference type="NCBI Taxonomy" id="3818"/>
    <lineage>
        <taxon>Eukaryota</taxon>
        <taxon>Viridiplantae</taxon>
        <taxon>Streptophyta</taxon>
        <taxon>Embryophyta</taxon>
        <taxon>Tracheophyta</taxon>
        <taxon>Spermatophyta</taxon>
        <taxon>Magnoliopsida</taxon>
        <taxon>eudicotyledons</taxon>
        <taxon>Gunneridae</taxon>
        <taxon>Pentapetalae</taxon>
        <taxon>rosids</taxon>
        <taxon>fabids</taxon>
        <taxon>Fabales</taxon>
        <taxon>Fabaceae</taxon>
        <taxon>Papilionoideae</taxon>
        <taxon>50 kb inversion clade</taxon>
        <taxon>dalbergioids sensu lato</taxon>
        <taxon>Dalbergieae</taxon>
        <taxon>Pterocarpus clade</taxon>
        <taxon>Arachis</taxon>
    </lineage>
</organism>
<feature type="compositionally biased region" description="Pro residues" evidence="1">
    <location>
        <begin position="266"/>
        <end position="279"/>
    </location>
</feature>
<dbReference type="AlphaFoldDB" id="A0A444YPI0"/>
<proteinExistence type="predicted"/>